<organism evidence="2 3">
    <name type="scientific">Aureimonas ureilytica</name>
    <dbReference type="NCBI Taxonomy" id="401562"/>
    <lineage>
        <taxon>Bacteria</taxon>
        <taxon>Pseudomonadati</taxon>
        <taxon>Pseudomonadota</taxon>
        <taxon>Alphaproteobacteria</taxon>
        <taxon>Hyphomicrobiales</taxon>
        <taxon>Aurantimonadaceae</taxon>
        <taxon>Aureimonas</taxon>
    </lineage>
</organism>
<accession>A0A175R3E7</accession>
<reference evidence="2 3" key="1">
    <citation type="journal article" date="2016" name="Front. Microbiol.">
        <title>Genomic Resource of Rice Seed Associated Bacteria.</title>
        <authorList>
            <person name="Midha S."/>
            <person name="Bansal K."/>
            <person name="Sharma S."/>
            <person name="Kumar N."/>
            <person name="Patil P.P."/>
            <person name="Chaudhry V."/>
            <person name="Patil P.B."/>
        </authorList>
    </citation>
    <scope>NUCLEOTIDE SEQUENCE [LARGE SCALE GENOMIC DNA]</scope>
    <source>
        <strain evidence="2 3">NS226</strain>
    </source>
</reference>
<dbReference type="AlphaFoldDB" id="A0A175R3E7"/>
<name>A0A175R3E7_9HYPH</name>
<proteinExistence type="predicted"/>
<feature type="region of interest" description="Disordered" evidence="1">
    <location>
        <begin position="22"/>
        <end position="54"/>
    </location>
</feature>
<evidence type="ECO:0000256" key="1">
    <source>
        <dbReference type="SAM" id="MobiDB-lite"/>
    </source>
</evidence>
<gene>
    <name evidence="2" type="ORF">NS226_20595</name>
</gene>
<protein>
    <submittedName>
        <fullName evidence="2">Uncharacterized protein</fullName>
    </submittedName>
</protein>
<dbReference type="PATRIC" id="fig|401562.3.peg.4551"/>
<comment type="caution">
    <text evidence="2">The sequence shown here is derived from an EMBL/GenBank/DDBJ whole genome shotgun (WGS) entry which is preliminary data.</text>
</comment>
<dbReference type="STRING" id="401562.NS365_13080"/>
<sequence>MAGRTKAGKLLSDRLLRALTQEMTALEAARPTKRKRGAEGETEADGASRPADTKARIEAIGHLTRSLEKLLELRQIETLGLTAQAEGDDATTERLREEMLKRLRALDARRPAGSGLFDGFEARDAGA</sequence>
<dbReference type="OrthoDB" id="7907076at2"/>
<evidence type="ECO:0000313" key="3">
    <source>
        <dbReference type="Proteomes" id="UP000078272"/>
    </source>
</evidence>
<dbReference type="EMBL" id="LDPZ01000065">
    <property type="protein sequence ID" value="KTQ85219.1"/>
    <property type="molecule type" value="Genomic_DNA"/>
</dbReference>
<evidence type="ECO:0000313" key="2">
    <source>
        <dbReference type="EMBL" id="KTQ85219.1"/>
    </source>
</evidence>
<dbReference type="RefSeq" id="WP_058636561.1">
    <property type="nucleotide sequence ID" value="NZ_LDPZ01000065.1"/>
</dbReference>
<dbReference type="Proteomes" id="UP000078272">
    <property type="component" value="Unassembled WGS sequence"/>
</dbReference>